<dbReference type="GO" id="GO:0071793">
    <property type="term" value="P:bacillithiol biosynthetic process"/>
    <property type="evidence" value="ECO:0007669"/>
    <property type="project" value="InterPro"/>
</dbReference>
<dbReference type="InterPro" id="IPR050194">
    <property type="entry name" value="Glycosyltransferase_grp1"/>
</dbReference>
<evidence type="ECO:0000259" key="1">
    <source>
        <dbReference type="Pfam" id="PF00534"/>
    </source>
</evidence>
<proteinExistence type="predicted"/>
<sequence length="390" mass="43297">MKIGITCYPTYGGSGVVATELGIELAACGHQVHFITYSQPFRLTGREQGIFYHEVPVSNYPLFEYPPYDLALASRMAEVAEYYDLDLLHVHYAIPHSVSALLARQMLAARGRHLPFVTTLHGTDITLVGLDRAYLPITQFAIEESDGVTSISHYLRERTVKEFKIKREIEVISNFVNCDFYMPLPPELRAEKRQRYAAPDEKILIHLSNFRPVKRVTDAVEVFARVVEKIPSQLLLIGDGPDRSAAEWLAHRKGIQERVHFLGKQESVNELLPLADLMLMPSELESFGLAALEAMACRVPAIATKVGGVPELIEDGVNGCLFPVGDVDAMADAAAELLLDPEKLEALGTAARQTAQKRFCASKIIPLYEKYYERVLERAGSGVEPVSPSS</sequence>
<dbReference type="InterPro" id="IPR001296">
    <property type="entry name" value="Glyco_trans_1"/>
</dbReference>
<dbReference type="InterPro" id="IPR023881">
    <property type="entry name" value="Thiol_BshA"/>
</dbReference>
<organism evidence="3 4">
    <name type="scientific">Alloacidobacterium dinghuense</name>
    <dbReference type="NCBI Taxonomy" id="2763107"/>
    <lineage>
        <taxon>Bacteria</taxon>
        <taxon>Pseudomonadati</taxon>
        <taxon>Acidobacteriota</taxon>
        <taxon>Terriglobia</taxon>
        <taxon>Terriglobales</taxon>
        <taxon>Acidobacteriaceae</taxon>
        <taxon>Alloacidobacterium</taxon>
    </lineage>
</organism>
<dbReference type="PANTHER" id="PTHR45947">
    <property type="entry name" value="SULFOQUINOVOSYL TRANSFERASE SQD2"/>
    <property type="match status" value="1"/>
</dbReference>
<feature type="domain" description="Glycosyl transferase family 1" evidence="1">
    <location>
        <begin position="191"/>
        <end position="353"/>
    </location>
</feature>
<evidence type="ECO:0000313" key="3">
    <source>
        <dbReference type="EMBL" id="QNI34846.1"/>
    </source>
</evidence>
<dbReference type="EMBL" id="CP060394">
    <property type="protein sequence ID" value="QNI34846.1"/>
    <property type="molecule type" value="Genomic_DNA"/>
</dbReference>
<dbReference type="KEGG" id="adin:H7849_07215"/>
<dbReference type="AlphaFoldDB" id="A0A7G8BQM6"/>
<dbReference type="Pfam" id="PF13439">
    <property type="entry name" value="Glyco_transf_4"/>
    <property type="match status" value="1"/>
</dbReference>
<accession>A0A7G8BQM6</accession>
<evidence type="ECO:0000313" key="4">
    <source>
        <dbReference type="Proteomes" id="UP000515312"/>
    </source>
</evidence>
<dbReference type="NCBIfam" id="TIGR03999">
    <property type="entry name" value="thiol_BshA"/>
    <property type="match status" value="1"/>
</dbReference>
<dbReference type="Gene3D" id="3.40.50.2000">
    <property type="entry name" value="Glycogen Phosphorylase B"/>
    <property type="match status" value="2"/>
</dbReference>
<dbReference type="Proteomes" id="UP000515312">
    <property type="component" value="Chromosome"/>
</dbReference>
<dbReference type="InterPro" id="IPR028098">
    <property type="entry name" value="Glyco_trans_4-like_N"/>
</dbReference>
<keyword evidence="4" id="KW-1185">Reference proteome</keyword>
<protein>
    <submittedName>
        <fullName evidence="3">N-acetyl-alpha-D-glucosaminyl L-malate synthase BshA</fullName>
    </submittedName>
</protein>
<dbReference type="RefSeq" id="WP_186747285.1">
    <property type="nucleotide sequence ID" value="NZ_CP060394.1"/>
</dbReference>
<feature type="domain" description="Glycosyltransferase subfamily 4-like N-terminal" evidence="2">
    <location>
        <begin position="11"/>
        <end position="179"/>
    </location>
</feature>
<dbReference type="SUPFAM" id="SSF53756">
    <property type="entry name" value="UDP-Glycosyltransferase/glycogen phosphorylase"/>
    <property type="match status" value="1"/>
</dbReference>
<dbReference type="Pfam" id="PF00534">
    <property type="entry name" value="Glycos_transf_1"/>
    <property type="match status" value="1"/>
</dbReference>
<dbReference type="GO" id="GO:0016757">
    <property type="term" value="F:glycosyltransferase activity"/>
    <property type="evidence" value="ECO:0007669"/>
    <property type="project" value="InterPro"/>
</dbReference>
<gene>
    <name evidence="3" type="primary">bshA</name>
    <name evidence="3" type="ORF">H7849_07215</name>
</gene>
<evidence type="ECO:0000259" key="2">
    <source>
        <dbReference type="Pfam" id="PF13439"/>
    </source>
</evidence>
<dbReference type="PANTHER" id="PTHR45947:SF3">
    <property type="entry name" value="SULFOQUINOVOSYL TRANSFERASE SQD2"/>
    <property type="match status" value="1"/>
</dbReference>
<name>A0A7G8BQM6_9BACT</name>
<reference evidence="3 4" key="1">
    <citation type="submission" date="2020-08" db="EMBL/GenBank/DDBJ databases">
        <title>Edaphobacter telluris sp. nov. and Acidobacterium dinghuensis sp. nov., two acidobacteria isolated from forest soil.</title>
        <authorList>
            <person name="Fu J."/>
            <person name="Qiu L."/>
        </authorList>
    </citation>
    <scope>NUCLEOTIDE SEQUENCE [LARGE SCALE GENOMIC DNA]</scope>
    <source>
        <strain evidence="3">4Y35</strain>
    </source>
</reference>